<name>A0A840UAV9_9GAMM</name>
<keyword evidence="2" id="KW-0472">Membrane</keyword>
<proteinExistence type="predicted"/>
<evidence type="ECO:0000313" key="3">
    <source>
        <dbReference type="EMBL" id="MBB5322269.1"/>
    </source>
</evidence>
<evidence type="ECO:0000256" key="1">
    <source>
        <dbReference type="SAM" id="Coils"/>
    </source>
</evidence>
<dbReference type="RefSeq" id="WP_183705266.1">
    <property type="nucleotide sequence ID" value="NZ_JACHFE010000007.1"/>
</dbReference>
<keyword evidence="2" id="KW-1133">Transmembrane helix</keyword>
<feature type="transmembrane region" description="Helical" evidence="2">
    <location>
        <begin position="25"/>
        <end position="48"/>
    </location>
</feature>
<feature type="coiled-coil region" evidence="1">
    <location>
        <begin position="50"/>
        <end position="110"/>
    </location>
</feature>
<organism evidence="3 4">
    <name type="scientific">Marinobacter oulmenensis</name>
    <dbReference type="NCBI Taxonomy" id="643747"/>
    <lineage>
        <taxon>Bacteria</taxon>
        <taxon>Pseudomonadati</taxon>
        <taxon>Pseudomonadota</taxon>
        <taxon>Gammaproteobacteria</taxon>
        <taxon>Pseudomonadales</taxon>
        <taxon>Marinobacteraceae</taxon>
        <taxon>Marinobacter</taxon>
    </lineage>
</organism>
<evidence type="ECO:0000256" key="2">
    <source>
        <dbReference type="SAM" id="Phobius"/>
    </source>
</evidence>
<accession>A0A840UAV9</accession>
<comment type="caution">
    <text evidence="3">The sequence shown here is derived from an EMBL/GenBank/DDBJ whole genome shotgun (WGS) entry which is preliminary data.</text>
</comment>
<keyword evidence="4" id="KW-1185">Reference proteome</keyword>
<reference evidence="3 4" key="1">
    <citation type="submission" date="2020-08" db="EMBL/GenBank/DDBJ databases">
        <title>Genomic Encyclopedia of Type Strains, Phase IV (KMG-IV): sequencing the most valuable type-strain genomes for metagenomic binning, comparative biology and taxonomic classification.</title>
        <authorList>
            <person name="Goeker M."/>
        </authorList>
    </citation>
    <scope>NUCLEOTIDE SEQUENCE [LARGE SCALE GENOMIC DNA]</scope>
    <source>
        <strain evidence="3 4">DSM 22359</strain>
    </source>
</reference>
<protein>
    <submittedName>
        <fullName evidence="3">MSHA biogenesis protein MshJ</fullName>
    </submittedName>
</protein>
<keyword evidence="2" id="KW-0812">Transmembrane</keyword>
<dbReference type="Proteomes" id="UP000591735">
    <property type="component" value="Unassembled WGS sequence"/>
</dbReference>
<dbReference type="EMBL" id="JACHFE010000007">
    <property type="protein sequence ID" value="MBB5322269.1"/>
    <property type="molecule type" value="Genomic_DNA"/>
</dbReference>
<dbReference type="AlphaFoldDB" id="A0A840UAV9"/>
<gene>
    <name evidence="3" type="ORF">HNR38_002764</name>
</gene>
<evidence type="ECO:0000313" key="4">
    <source>
        <dbReference type="Proteomes" id="UP000591735"/>
    </source>
</evidence>
<keyword evidence="1" id="KW-0175">Coiled coil</keyword>
<sequence length="226" mass="25560">MTKLRDRLAAGAVWYDDRPVRERTLILVTACVLVVLMGWELLVAPSLVERQQLNREIGTLSDNRDALISEQQSLQQQLATDPSAELRRRLDARRDRLARLDRQIAETTDQLIAPREMVALLRDMLAAQQGLELQSLELLSPQPVFETQPGEQDEDAQTAEPLLYAHDVELTIRGSYPDVQVYLEALESMDDRLGWLQLSYDAGNWPSGEATLRVRTLSLEAAWLGV</sequence>